<proteinExistence type="predicted"/>
<evidence type="ECO:0008006" key="3">
    <source>
        <dbReference type="Google" id="ProtNLM"/>
    </source>
</evidence>
<protein>
    <recommendedName>
        <fullName evidence="3">SIR2-like domain-containing protein</fullName>
    </recommendedName>
</protein>
<evidence type="ECO:0000313" key="1">
    <source>
        <dbReference type="EMBL" id="USS93101.1"/>
    </source>
</evidence>
<reference evidence="1" key="1">
    <citation type="submission" date="2022-05" db="EMBL/GenBank/DDBJ databases">
        <authorList>
            <person name="Oliphant S.A."/>
            <person name="Watson-Haigh N.S."/>
            <person name="Sumby K.M."/>
            <person name="Gardner J.M."/>
            <person name="Jiranek V."/>
        </authorList>
    </citation>
    <scope>NUCLEOTIDE SEQUENCE</scope>
    <source>
        <strain evidence="1">Ru20-1</strain>
    </source>
</reference>
<gene>
    <name evidence="1" type="ORF">M8332_05765</name>
</gene>
<sequence>MFESDYFGMLIFYYKYNDFNDSINIKNFLRDLLTAIFQLQLGALSENISRQTEESVFEKNELNLDFFDDLGGTLNINYDAAGIAGLNLLSESYDDKLYPDPIIKVAYKIVEQIYADVIDYKTLIDSNWHYLYNPKNEWAKFSKIVVFLYTVRDYIEKKSKHMRINKGGYYSDLHDHSSLINVIATTNYSNFIDEALNEGKEDKDKKNILFLNGGVDIYYDPYINSLVNKSDENDHIIVPLLFTQSGTKPMTSIDMLKKYVDFFDRLKASDYICSVGFGFHPDDEHINGIIRTLITRFKKKLVIIDVSSDDLDKKRTKLAEKLKIEEKNNIKYIRVNANTRCNNEGQKWIDLLEEEKFE</sequence>
<organism evidence="1 2">
    <name type="scientific">Fructilactobacillus ixorae</name>
    <dbReference type="NCBI Taxonomy" id="1750535"/>
    <lineage>
        <taxon>Bacteria</taxon>
        <taxon>Bacillati</taxon>
        <taxon>Bacillota</taxon>
        <taxon>Bacilli</taxon>
        <taxon>Lactobacillales</taxon>
        <taxon>Lactobacillaceae</taxon>
        <taxon>Fructilactobacillus</taxon>
    </lineage>
</organism>
<dbReference type="EMBL" id="CP097478">
    <property type="protein sequence ID" value="USS93101.1"/>
    <property type="molecule type" value="Genomic_DNA"/>
</dbReference>
<evidence type="ECO:0000313" key="2">
    <source>
        <dbReference type="Proteomes" id="UP001057532"/>
    </source>
</evidence>
<dbReference type="RefSeq" id="WP_252779876.1">
    <property type="nucleotide sequence ID" value="NZ_CP097478.1"/>
</dbReference>
<name>A0ABY5C3T1_9LACO</name>
<accession>A0ABY5C3T1</accession>
<dbReference type="Proteomes" id="UP001057532">
    <property type="component" value="Chromosome"/>
</dbReference>
<keyword evidence="2" id="KW-1185">Reference proteome</keyword>